<gene>
    <name evidence="1" type="ORF">BDN72DRAFT_830175</name>
</gene>
<dbReference type="EMBL" id="ML208259">
    <property type="protein sequence ID" value="TFK77004.1"/>
    <property type="molecule type" value="Genomic_DNA"/>
</dbReference>
<proteinExistence type="predicted"/>
<organism evidence="1 2">
    <name type="scientific">Pluteus cervinus</name>
    <dbReference type="NCBI Taxonomy" id="181527"/>
    <lineage>
        <taxon>Eukaryota</taxon>
        <taxon>Fungi</taxon>
        <taxon>Dikarya</taxon>
        <taxon>Basidiomycota</taxon>
        <taxon>Agaricomycotina</taxon>
        <taxon>Agaricomycetes</taxon>
        <taxon>Agaricomycetidae</taxon>
        <taxon>Agaricales</taxon>
        <taxon>Pluteineae</taxon>
        <taxon>Pluteaceae</taxon>
        <taxon>Pluteus</taxon>
    </lineage>
</organism>
<evidence type="ECO:0000313" key="2">
    <source>
        <dbReference type="Proteomes" id="UP000308600"/>
    </source>
</evidence>
<dbReference type="Proteomes" id="UP000308600">
    <property type="component" value="Unassembled WGS sequence"/>
</dbReference>
<sequence length="1038" mass="111868">MSRLHALKEGRFARPSRHLSVASQDTTASGIADSTISFGDSIRLSQFPDPPSSIPSTPVSFGGFRVSPTPSNQSTPRVPHRRPDEQCQDTSSGFSASTSRPVPAAARSSSRSPTSAPTPVERRAPLLPPSPSRSLSPHDWHEGASSIDVDTAEDRLLSTSFITSLLRENQRLVEGARRSATSEAYSRTSEMTYPPSGGFYSNTPPRGIPSSYHPPAGPRAPPSSYVPVREESIMTDDSSTIISSREMTQPTIIRTASVSQGLRLTGASVVGLVPATLHATGFRGSHASSNPRHTHNVLPEADEEYNFDYRNALPPTANPQTHQNNSRTHRPRESVHSVRSGVSSFLSRMSSRRSVRRVLAWAKKPLPPVPRIANVPISEEMRHRKLDDDTPLPELMHRADTLHGMLEKGYQPHQSLNTYYSNLKAERYLGEYNDLSGGESTPYRYSAHPQQLQPNHLQSLSSQSKVVTPKRRRIIVLLSIFVVLAVACVGAVIAVVLRKKSSSVSCPDGLAGVTCSLDASCVCSSTIPGRCDSLAKSIMDLVPTVNQLFVTNFTNNDVYSAIWLASSSSTGPDCASQAVLVDVAPSLDSNTFPNRTTWAQAALLWNIAESQDITATRKLQDAVKRAPWHQLGDQDGPNDSGNPAFSATQSGFNFNFAAQTVTPPQISFVTDGQPTNAQIAQVSPTAQQSLDLMYSYALASSTQQTNALVSYWTSVLEQKPADLTVFLSTLSIMPILLPFDATFSRGGQTLASQLTNSTTAPFPPPLACYPGLLANETARINQVEDSVFGLNPSPSQSTFDPACYPDRPLYGVLDLLHLRLPYARETVGTPQQAVVLNRDVAPRAIIRVGEFLSTLPVGSTNATEPINLLNPRQYGTLNHCNHVILQYLQAIPDVATAKALVQFVLATAASTPPPPGENTPLFEALKTIPTLEVAVFGSVNPSNVRSVTAAFGEPSGNLFFGSPEGAALRDWAITAAQSTLVWTDNASSPLIVADDTFTDENFNTVWAAAALAVQQNAVNVGVVNITTSFQNLGKFTSD</sequence>
<evidence type="ECO:0000313" key="1">
    <source>
        <dbReference type="EMBL" id="TFK77004.1"/>
    </source>
</evidence>
<keyword evidence="2" id="KW-1185">Reference proteome</keyword>
<reference evidence="1 2" key="1">
    <citation type="journal article" date="2019" name="Nat. Ecol. Evol.">
        <title>Megaphylogeny resolves global patterns of mushroom evolution.</title>
        <authorList>
            <person name="Varga T."/>
            <person name="Krizsan K."/>
            <person name="Foldi C."/>
            <person name="Dima B."/>
            <person name="Sanchez-Garcia M."/>
            <person name="Sanchez-Ramirez S."/>
            <person name="Szollosi G.J."/>
            <person name="Szarkandi J.G."/>
            <person name="Papp V."/>
            <person name="Albert L."/>
            <person name="Andreopoulos W."/>
            <person name="Angelini C."/>
            <person name="Antonin V."/>
            <person name="Barry K.W."/>
            <person name="Bougher N.L."/>
            <person name="Buchanan P."/>
            <person name="Buyck B."/>
            <person name="Bense V."/>
            <person name="Catcheside P."/>
            <person name="Chovatia M."/>
            <person name="Cooper J."/>
            <person name="Damon W."/>
            <person name="Desjardin D."/>
            <person name="Finy P."/>
            <person name="Geml J."/>
            <person name="Haridas S."/>
            <person name="Hughes K."/>
            <person name="Justo A."/>
            <person name="Karasinski D."/>
            <person name="Kautmanova I."/>
            <person name="Kiss B."/>
            <person name="Kocsube S."/>
            <person name="Kotiranta H."/>
            <person name="LaButti K.M."/>
            <person name="Lechner B.E."/>
            <person name="Liimatainen K."/>
            <person name="Lipzen A."/>
            <person name="Lukacs Z."/>
            <person name="Mihaltcheva S."/>
            <person name="Morgado L.N."/>
            <person name="Niskanen T."/>
            <person name="Noordeloos M.E."/>
            <person name="Ohm R.A."/>
            <person name="Ortiz-Santana B."/>
            <person name="Ovrebo C."/>
            <person name="Racz N."/>
            <person name="Riley R."/>
            <person name="Savchenko A."/>
            <person name="Shiryaev A."/>
            <person name="Soop K."/>
            <person name="Spirin V."/>
            <person name="Szebenyi C."/>
            <person name="Tomsovsky M."/>
            <person name="Tulloss R.E."/>
            <person name="Uehling J."/>
            <person name="Grigoriev I.V."/>
            <person name="Vagvolgyi C."/>
            <person name="Papp T."/>
            <person name="Martin F.M."/>
            <person name="Miettinen O."/>
            <person name="Hibbett D.S."/>
            <person name="Nagy L.G."/>
        </authorList>
    </citation>
    <scope>NUCLEOTIDE SEQUENCE [LARGE SCALE GENOMIC DNA]</scope>
    <source>
        <strain evidence="1 2">NL-1719</strain>
    </source>
</reference>
<protein>
    <submittedName>
        <fullName evidence="1">Uncharacterized protein</fullName>
    </submittedName>
</protein>
<accession>A0ACD3BG45</accession>
<name>A0ACD3BG45_9AGAR</name>